<reference evidence="1 2" key="1">
    <citation type="submission" date="2020-04" db="EMBL/GenBank/DDBJ databases">
        <authorList>
            <person name="Alioto T."/>
            <person name="Alioto T."/>
            <person name="Gomez Garrido J."/>
        </authorList>
    </citation>
    <scope>NUCLEOTIDE SEQUENCE [LARGE SCALE GENOMIC DNA]</scope>
</reference>
<sequence>MKVGPHLVTFYEPNLAERAQQRVRGTPLQFVIVVVLISPPVSPTCFLNAPGAAQVLPHNAQSPPLRLLHLCATCFCNPGRALTLLRFRASPGQRRLSHCW</sequence>
<evidence type="ECO:0000313" key="2">
    <source>
        <dbReference type="Proteomes" id="UP000494165"/>
    </source>
</evidence>
<organism evidence="1 2">
    <name type="scientific">Cloeon dipterum</name>
    <dbReference type="NCBI Taxonomy" id="197152"/>
    <lineage>
        <taxon>Eukaryota</taxon>
        <taxon>Metazoa</taxon>
        <taxon>Ecdysozoa</taxon>
        <taxon>Arthropoda</taxon>
        <taxon>Hexapoda</taxon>
        <taxon>Insecta</taxon>
        <taxon>Pterygota</taxon>
        <taxon>Palaeoptera</taxon>
        <taxon>Ephemeroptera</taxon>
        <taxon>Pisciforma</taxon>
        <taxon>Baetidae</taxon>
        <taxon>Cloeon</taxon>
    </lineage>
</organism>
<protein>
    <submittedName>
        <fullName evidence="1">Uncharacterized protein</fullName>
    </submittedName>
</protein>
<dbReference type="Proteomes" id="UP000494165">
    <property type="component" value="Unassembled WGS sequence"/>
</dbReference>
<proteinExistence type="predicted"/>
<keyword evidence="2" id="KW-1185">Reference proteome</keyword>
<name>A0A8S1C2G8_9INSE</name>
<accession>A0A8S1C2G8</accession>
<dbReference type="EMBL" id="CADEPI010000008">
    <property type="protein sequence ID" value="CAB3362351.1"/>
    <property type="molecule type" value="Genomic_DNA"/>
</dbReference>
<comment type="caution">
    <text evidence="1">The sequence shown here is derived from an EMBL/GenBank/DDBJ whole genome shotgun (WGS) entry which is preliminary data.</text>
</comment>
<dbReference type="AlphaFoldDB" id="A0A8S1C2G8"/>
<gene>
    <name evidence="1" type="ORF">CLODIP_2_CD04965</name>
</gene>
<evidence type="ECO:0000313" key="1">
    <source>
        <dbReference type="EMBL" id="CAB3362351.1"/>
    </source>
</evidence>